<evidence type="ECO:0000313" key="7">
    <source>
        <dbReference type="Proteomes" id="UP001371218"/>
    </source>
</evidence>
<comment type="caution">
    <text evidence="6">The sequence shown here is derived from an EMBL/GenBank/DDBJ whole genome shotgun (WGS) entry which is preliminary data.</text>
</comment>
<dbReference type="SUPFAM" id="SSF53901">
    <property type="entry name" value="Thiolase-like"/>
    <property type="match status" value="1"/>
</dbReference>
<evidence type="ECO:0000256" key="3">
    <source>
        <dbReference type="ARBA" id="ARBA00022679"/>
    </source>
</evidence>
<feature type="domain" description="Carrier" evidence="4">
    <location>
        <begin position="1295"/>
        <end position="1369"/>
    </location>
</feature>
<gene>
    <name evidence="6" type="ORF">AACH06_28345</name>
</gene>
<keyword evidence="3" id="KW-0808">Transferase</keyword>
<dbReference type="PANTHER" id="PTHR43775:SF37">
    <property type="entry name" value="SI:DKEY-61P9.11"/>
    <property type="match status" value="1"/>
</dbReference>
<proteinExistence type="predicted"/>
<dbReference type="PROSITE" id="PS00606">
    <property type="entry name" value="KS3_1"/>
    <property type="match status" value="1"/>
</dbReference>
<dbReference type="InterPro" id="IPR032821">
    <property type="entry name" value="PKS_assoc"/>
</dbReference>
<reference evidence="6 7" key="1">
    <citation type="submission" date="2024-04" db="EMBL/GenBank/DDBJ databases">
        <title>Novel species of the genus Ideonella isolated from streams.</title>
        <authorList>
            <person name="Lu H."/>
        </authorList>
    </citation>
    <scope>NUCLEOTIDE SEQUENCE [LARGE SCALE GENOMIC DNA]</scope>
    <source>
        <strain evidence="6 7">DXS29W</strain>
    </source>
</reference>
<organism evidence="6 7">
    <name type="scientific">Ideonella lacteola</name>
    <dbReference type="NCBI Taxonomy" id="2984193"/>
    <lineage>
        <taxon>Bacteria</taxon>
        <taxon>Pseudomonadati</taxon>
        <taxon>Pseudomonadota</taxon>
        <taxon>Betaproteobacteria</taxon>
        <taxon>Burkholderiales</taxon>
        <taxon>Sphaerotilaceae</taxon>
        <taxon>Ideonella</taxon>
    </lineage>
</organism>
<dbReference type="EMBL" id="JBBUTG010000034">
    <property type="protein sequence ID" value="MEK8034747.1"/>
    <property type="molecule type" value="Genomic_DNA"/>
</dbReference>
<sequence>MTRLTDWLQTAAARLRPPAAPMATIGASNVTPRPPQTQVATAASCVRGPERLYPFDQRLERLYFAHSTAWLDRVALIDSPAPGVRRELSHRELGHRVLVLAHRLRAAGVQPQQTVAAHVERTSELVVVILATWLVGAVYLPLDRAFPPAYLASLCEIARPSLVLTHGGEAAELVAAGVPRLDLASIDFDAAAAAGGAGLEPFAQVSPDAPSLVMFTSGSTGQPKGVVHSQRQLINRLHWMWEDYPYEPGDVQGQRSPMNVMPSMWELLGGVLAGVPTALAPDRVLREPSALFAWFADQGVSQLTLTPPLIKLLLDLKRRGAQHPSRLRRVINGGPMSAALQERFHAELSGVKLLHDFGCTETNTYLHDARPIVPGAADGMGGYRPIANTTIHLLDEQGAPVAPGVEGEVYIHGPSLALGYLGRPELSAERFIAGGPPGCRVEGHLFRTGEMAVLQPNGTLRMTGRFDHQAKVNGLRVELEHVELVLGDHPAVSECAVVAHATSELHTRLTAFWVAREGQPANAAVLQQFLAERLPAHMVPGHFQLQSALPRRPNGKVDRMLLKQQAVDTAPQVAVVTAPIIGVPLLREVAAGVLGVAVDRIDPQVEFANQGFDSALLMSFAEAVSARTGIELQVASCFDHPSIELLARHLGPGQLAAGHRVPAAPVLPASQDGIAIIGISLRVPGAADRDAFWRNLEGGVESVGEIPPERWNAEAWYDADISTPGKSNSKWGGFLRDVDQFEPLFFHLSPKDAAAMDPQQRLCLMESWRALEDAGYAPDSLAGRPVGVYIGAREPEYPVLAARQGQQANAGLMLGGDMSLIAARLSYFLNIDGPSVVVDTACSSSMTALHLACTGLRQGDAEIALVGGVCLTLDPSFYVASSKLGIFSPTGHCRAFDAAADGFVHGEGVAFVVLKPLAAAQRDGDSVYAVIRGTAMNQDGRSNGITAPNGLAQTRLQTGLYRKLGIDPASIGYVEAHGTGTALGDVVELQALVRSFESAPLAPRSVAIGSVKPNVGHLTAASGLVGVIKAALCVHHGRLVPSINYREPNPKIDFDRTPFYVNTVARPWPAPAGDVRRAAINSFGIGGTNGHCVIEGLVQRDAAPQERTRWLLAPVSARTERALDARLRQLRDWIDENHDVALHTVAFTLACGRSRFAHGHVFAFRDRQQFRAQLDAAIAGRSHDGVWPLAPIEQRRAIDPSALAEGARRWRLALDAEPDQQAVEHLGRLIAAGFEPRWEEWFARDERRRTALPAYPFDTESCWLLRRDVAAPTQAVPAPTAVAPQPDRASAAAIAAVLATVRTVLAQELGMDPAAIDPDAALSSYGMESVKAINLRFVFEAQLGVDLSVQDIVGADTARDLAVLAHTLSARSIAACTAGDDDALPADIEHASDAELIKLFQQLSTSTESNLSHAS</sequence>
<dbReference type="InterPro" id="IPR050091">
    <property type="entry name" value="PKS_NRPS_Biosynth_Enz"/>
</dbReference>
<dbReference type="InterPro" id="IPR018201">
    <property type="entry name" value="Ketoacyl_synth_AS"/>
</dbReference>
<dbReference type="InterPro" id="IPR014031">
    <property type="entry name" value="Ketoacyl_synth_C"/>
</dbReference>
<dbReference type="InterPro" id="IPR014030">
    <property type="entry name" value="Ketoacyl_synth_N"/>
</dbReference>
<evidence type="ECO:0000256" key="2">
    <source>
        <dbReference type="ARBA" id="ARBA00022553"/>
    </source>
</evidence>
<dbReference type="SUPFAM" id="SSF47336">
    <property type="entry name" value="ACP-like"/>
    <property type="match status" value="2"/>
</dbReference>
<dbReference type="Gene3D" id="3.30.300.30">
    <property type="match status" value="1"/>
</dbReference>
<dbReference type="Pfam" id="PF00109">
    <property type="entry name" value="ketoacyl-synt"/>
    <property type="match status" value="1"/>
</dbReference>
<evidence type="ECO:0000259" key="5">
    <source>
        <dbReference type="PROSITE" id="PS52004"/>
    </source>
</evidence>
<dbReference type="PROSITE" id="PS50075">
    <property type="entry name" value="CARRIER"/>
    <property type="match status" value="2"/>
</dbReference>
<dbReference type="Pfam" id="PF16197">
    <property type="entry name" value="KAsynt_C_assoc"/>
    <property type="match status" value="1"/>
</dbReference>
<dbReference type="InterPro" id="IPR020806">
    <property type="entry name" value="PKS_PP-bd"/>
</dbReference>
<dbReference type="SMART" id="SM00825">
    <property type="entry name" value="PKS_KS"/>
    <property type="match status" value="1"/>
</dbReference>
<dbReference type="InterPro" id="IPR009081">
    <property type="entry name" value="PP-bd_ACP"/>
</dbReference>
<dbReference type="Gene3D" id="1.10.1240.100">
    <property type="match status" value="1"/>
</dbReference>
<evidence type="ECO:0000259" key="4">
    <source>
        <dbReference type="PROSITE" id="PS50075"/>
    </source>
</evidence>
<dbReference type="PROSITE" id="PS52004">
    <property type="entry name" value="KS3_2"/>
    <property type="match status" value="1"/>
</dbReference>
<dbReference type="RefSeq" id="WP_341429177.1">
    <property type="nucleotide sequence ID" value="NZ_JBBUTG010000034.1"/>
</dbReference>
<dbReference type="Pfam" id="PF00501">
    <property type="entry name" value="AMP-binding"/>
    <property type="match status" value="1"/>
</dbReference>
<dbReference type="PANTHER" id="PTHR43775">
    <property type="entry name" value="FATTY ACID SYNTHASE"/>
    <property type="match status" value="1"/>
</dbReference>
<dbReference type="Pfam" id="PF02801">
    <property type="entry name" value="Ketoacyl-synt_C"/>
    <property type="match status" value="1"/>
</dbReference>
<dbReference type="PROSITE" id="PS00455">
    <property type="entry name" value="AMP_BINDING"/>
    <property type="match status" value="1"/>
</dbReference>
<dbReference type="Pfam" id="PF13193">
    <property type="entry name" value="AMP-binding_C"/>
    <property type="match status" value="1"/>
</dbReference>
<dbReference type="Gene3D" id="3.40.50.12780">
    <property type="entry name" value="N-terminal domain of ligase-like"/>
    <property type="match status" value="1"/>
</dbReference>
<dbReference type="InterPro" id="IPR045851">
    <property type="entry name" value="AMP-bd_C_sf"/>
</dbReference>
<evidence type="ECO:0000313" key="6">
    <source>
        <dbReference type="EMBL" id="MEK8034747.1"/>
    </source>
</evidence>
<dbReference type="InterPro" id="IPR042099">
    <property type="entry name" value="ANL_N_sf"/>
</dbReference>
<dbReference type="InterPro" id="IPR025110">
    <property type="entry name" value="AMP-bd_C"/>
</dbReference>
<dbReference type="SMART" id="SM01294">
    <property type="entry name" value="PKS_PP_betabranch"/>
    <property type="match status" value="1"/>
</dbReference>
<protein>
    <submittedName>
        <fullName evidence="6">Beta-ketoacyl synthase N-terminal-like domain-containing protein</fullName>
    </submittedName>
</protein>
<dbReference type="Gene3D" id="3.40.47.10">
    <property type="match status" value="1"/>
</dbReference>
<dbReference type="InterPro" id="IPR020841">
    <property type="entry name" value="PKS_Beta-ketoAc_synthase_dom"/>
</dbReference>
<dbReference type="InterPro" id="IPR016039">
    <property type="entry name" value="Thiolase-like"/>
</dbReference>
<feature type="domain" description="Carrier" evidence="4">
    <location>
        <begin position="580"/>
        <end position="654"/>
    </location>
</feature>
<keyword evidence="7" id="KW-1185">Reference proteome</keyword>
<dbReference type="InterPro" id="IPR000873">
    <property type="entry name" value="AMP-dep_synth/lig_dom"/>
</dbReference>
<dbReference type="Proteomes" id="UP001371218">
    <property type="component" value="Unassembled WGS sequence"/>
</dbReference>
<keyword evidence="2" id="KW-0597">Phosphoprotein</keyword>
<dbReference type="InterPro" id="IPR036736">
    <property type="entry name" value="ACP-like_sf"/>
</dbReference>
<accession>A0ABU9BXN9</accession>
<dbReference type="Pfam" id="PF00550">
    <property type="entry name" value="PP-binding"/>
    <property type="match status" value="2"/>
</dbReference>
<feature type="domain" description="Ketosynthase family 3 (KS3)" evidence="5">
    <location>
        <begin position="671"/>
        <end position="1096"/>
    </location>
</feature>
<dbReference type="Gene3D" id="1.10.1200.10">
    <property type="entry name" value="ACP-like"/>
    <property type="match status" value="2"/>
</dbReference>
<name>A0ABU9BXN9_9BURK</name>
<evidence type="ECO:0000256" key="1">
    <source>
        <dbReference type="ARBA" id="ARBA00022450"/>
    </source>
</evidence>
<dbReference type="InterPro" id="IPR020845">
    <property type="entry name" value="AMP-binding_CS"/>
</dbReference>
<dbReference type="SUPFAM" id="SSF56801">
    <property type="entry name" value="Acetyl-CoA synthetase-like"/>
    <property type="match status" value="1"/>
</dbReference>
<dbReference type="CDD" id="cd05930">
    <property type="entry name" value="A_NRPS"/>
    <property type="match status" value="1"/>
</dbReference>
<keyword evidence="1" id="KW-0596">Phosphopantetheine</keyword>
<dbReference type="CDD" id="cd00833">
    <property type="entry name" value="PKS"/>
    <property type="match status" value="1"/>
</dbReference>
<dbReference type="SMART" id="SM00823">
    <property type="entry name" value="PKS_PP"/>
    <property type="match status" value="2"/>
</dbReference>